<name>A0AAN0NKR1_9RHOB</name>
<dbReference type="InterPro" id="IPR019627">
    <property type="entry name" value="YAcAr"/>
</dbReference>
<protein>
    <submittedName>
        <fullName evidence="3">DUF2493 domain-containing protein</fullName>
    </submittedName>
</protein>
<reference evidence="4" key="1">
    <citation type="submission" date="2024-04" db="EMBL/GenBank/DDBJ databases">
        <title>Phylogenomic analyses of a clade within the roseobacter group suggest taxonomic reassignments of species of the genera Aestuariivita, Citreicella, Loktanella, Nautella, Pelagibaca, Ruegeria, Thalassobius, Thiobacimonas and Tropicibacter, and the proposal o.</title>
        <authorList>
            <person name="Jeon C.O."/>
        </authorList>
    </citation>
    <scope>NUCLEOTIDE SEQUENCE [LARGE SCALE GENOMIC DNA]</scope>
    <source>
        <strain evidence="4">SS1-5</strain>
        <plasmid evidence="4">pSS1-5</plasmid>
    </source>
</reference>
<dbReference type="Pfam" id="PF10686">
    <property type="entry name" value="YAcAr"/>
    <property type="match status" value="1"/>
</dbReference>
<proteinExistence type="predicted"/>
<dbReference type="Proteomes" id="UP001470809">
    <property type="component" value="Plasmid pSS1-5"/>
</dbReference>
<keyword evidence="3" id="KW-0614">Plasmid</keyword>
<evidence type="ECO:0000313" key="3">
    <source>
        <dbReference type="EMBL" id="WZU65789.1"/>
    </source>
</evidence>
<accession>A0AAN0NKR1</accession>
<dbReference type="AlphaFoldDB" id="A0AAN0NKR1"/>
<evidence type="ECO:0000259" key="2">
    <source>
        <dbReference type="Pfam" id="PF10686"/>
    </source>
</evidence>
<reference evidence="3 4" key="2">
    <citation type="submission" date="2024-08" db="EMBL/GenBank/DDBJ databases">
        <title>Phylogenomic analyses of a clade within the roseobacter group suggest taxonomic reassignments of species of the genera Aestuariivita, Citreicella, Loktanella, Nautella, Pelagibaca, Ruegeria, Thalassobius, Thiobacimonas and Tropicibacter, and the proposal o.</title>
        <authorList>
            <person name="Jeon C.O."/>
        </authorList>
    </citation>
    <scope>NUCLEOTIDE SEQUENCE [LARGE SCALE GENOMIC DNA]</scope>
    <source>
        <strain evidence="3 4">SS1-5</strain>
        <plasmid evidence="3 4">pSS1-5</plasmid>
    </source>
</reference>
<sequence>MLDTYDAIELFGLTENGTDDLPIPSDDELQDQIVGETFETLIGGLQKTGLASEIEPLAHGLATLLQRRATQLDTQADKLKRKINGLIQAQDGSEIAEIELENASRAYEIVWEKAIAMALMAEKAATSYETETGRAYTPVTGSRSTKDALDTGAVFEAKQLLDKADREMAERNTITGPKIAVTGDTAATDHETIYAKLDRAHAKHPDMVLCHKGNTNGVERIAATWARNRKVPQVLFRPNWKGHGRAAPFKANDDLLAANPVGVILFGGNGAALNLGQKAEKRGIKVAAFDLKPAQQA</sequence>
<dbReference type="EMBL" id="CP151764">
    <property type="protein sequence ID" value="WZU65789.1"/>
    <property type="molecule type" value="Genomic_DNA"/>
</dbReference>
<feature type="coiled-coil region" evidence="1">
    <location>
        <begin position="62"/>
        <end position="89"/>
    </location>
</feature>
<keyword evidence="4" id="KW-1185">Reference proteome</keyword>
<organism evidence="3 4">
    <name type="scientific">Yoonia rhodophyticola</name>
    <dbReference type="NCBI Taxonomy" id="3137370"/>
    <lineage>
        <taxon>Bacteria</taxon>
        <taxon>Pseudomonadati</taxon>
        <taxon>Pseudomonadota</taxon>
        <taxon>Alphaproteobacteria</taxon>
        <taxon>Rhodobacterales</taxon>
        <taxon>Paracoccaceae</taxon>
        <taxon>Yoonia</taxon>
    </lineage>
</organism>
<gene>
    <name evidence="3" type="ORF">AABB31_01400</name>
</gene>
<evidence type="ECO:0000256" key="1">
    <source>
        <dbReference type="SAM" id="Coils"/>
    </source>
</evidence>
<dbReference type="KEGG" id="yrh:AABB31_01400"/>
<geneLocation type="plasmid" evidence="3 4">
    <name>pSS1-5</name>
</geneLocation>
<keyword evidence="1" id="KW-0175">Coiled coil</keyword>
<feature type="domain" description="YspA cpYpsA-related SLOG" evidence="2">
    <location>
        <begin position="177"/>
        <end position="243"/>
    </location>
</feature>
<dbReference type="RefSeq" id="WP_342075122.1">
    <property type="nucleotide sequence ID" value="NZ_CP151764.2"/>
</dbReference>
<evidence type="ECO:0000313" key="4">
    <source>
        <dbReference type="Proteomes" id="UP001470809"/>
    </source>
</evidence>